<keyword evidence="4" id="KW-0325">Glycoprotein</keyword>
<keyword evidence="6" id="KW-0479">Metal-binding</keyword>
<evidence type="ECO:0000256" key="8">
    <source>
        <dbReference type="SAM" id="SignalP"/>
    </source>
</evidence>
<feature type="chain" id="PRO_5009163523" description="alpha-1,2-Mannosidase" evidence="8">
    <location>
        <begin position="23"/>
        <end position="883"/>
    </location>
</feature>
<sequence length="883" mass="101876">MIRVALRIVLLVLVIFIDICVSKDSAVVVNQSWQTSQTSQPVKTSHIPLRDDQVYQSTFTKAHKQLLKNKTKQLFNHAWNSYLDHGFPYDEVKPLTCEANMPDYNDFENTVKNDVLGNYSLTVFDNLDTFIIMNEPEIFHKLIYWAKEAYPNFEINSNVQIFETNIRILGGLLSAHLYASDERKNFAIAGYDGFLLKLAYDLGERLILAFNTPTGIPFPRTNLAKGPLATPKSIQMETCTAGAASPVLELTLLSKLTGDPKFEKISKKAFYTIWNSRTELDLLPMTIDFEHGKWLDSFTGIGASVDSFYEYALKSAILFDDDEMLKVWEYGYKAVNTHLRNDWMYNNVDATTGFIATSWIDSLSAFWPGLQVLAGDVENAVHYHLVYLKLWETYRSIPERWNFMDADELLRNNAKKIEKLSSLEKQQLLFKNSIALEWYPLRPEFIESTYHLYRATRDPIYLQIGQDILYKLDKVFRAPCGFAGVVDVLTDKRQNKMESFVLSETLKYLYLLFDEENQVHQNNVSNLIFSTEGHPLWFDKKLLPEITKFDCKNIDKLLSAIKEKIENSEKNGDILKTGEGINPKDILNENAEAQFREAIISNHPEDMFDNVLNSEYMSELLDKIELEDDELLHDDYINSSFVNSALLLSPELYHIDERYRNSLIKPLYLNGNKHDELAILNNSTRFFKEGANSIELSRFFYDLYTSHNNLQQLPQSSRVPTTETFEALFDPKDKIRYADVYKLIPADEFRYKDYLDQMFLDETTPYVLANDCFVGELNGLRAKFEKLSEGKIDSQNNYITGEYIRKVKYSQQPYDEQEEFELTTSGDSILRALKVNGKDINENEIVWISANDTRLQTGELKATSNGLLIISGDPVENMRVWFG</sequence>
<protein>
    <recommendedName>
        <fullName evidence="7">alpha-1,2-Mannosidase</fullName>
        <ecNumber evidence="7">3.2.1.-</ecNumber>
    </recommendedName>
</protein>
<organism evidence="9 10">
    <name type="scientific">Pachysolen tannophilus NRRL Y-2460</name>
    <dbReference type="NCBI Taxonomy" id="669874"/>
    <lineage>
        <taxon>Eukaryota</taxon>
        <taxon>Fungi</taxon>
        <taxon>Dikarya</taxon>
        <taxon>Ascomycota</taxon>
        <taxon>Saccharomycotina</taxon>
        <taxon>Pichiomycetes</taxon>
        <taxon>Pachysolenaceae</taxon>
        <taxon>Pachysolen</taxon>
    </lineage>
</organism>
<dbReference type="GO" id="GO:0005509">
    <property type="term" value="F:calcium ion binding"/>
    <property type="evidence" value="ECO:0007669"/>
    <property type="project" value="InterPro"/>
</dbReference>
<dbReference type="AlphaFoldDB" id="A0A1E4U367"/>
<dbReference type="SUPFAM" id="SSF48225">
    <property type="entry name" value="Seven-hairpin glycosidases"/>
    <property type="match status" value="1"/>
</dbReference>
<dbReference type="GO" id="GO:1900103">
    <property type="term" value="P:positive regulation of endoplasmic reticulum unfolded protein response"/>
    <property type="evidence" value="ECO:0007669"/>
    <property type="project" value="EnsemblFungi"/>
</dbReference>
<feature type="active site" description="Proton donor" evidence="5">
    <location>
        <position position="163"/>
    </location>
</feature>
<feature type="active site" evidence="5">
    <location>
        <position position="444"/>
    </location>
</feature>
<comment type="subcellular location">
    <subcellularLocation>
        <location evidence="1">Endoplasmic reticulum</location>
    </subcellularLocation>
</comment>
<evidence type="ECO:0000256" key="7">
    <source>
        <dbReference type="RuleBase" id="RU361193"/>
    </source>
</evidence>
<dbReference type="GO" id="GO:0005975">
    <property type="term" value="P:carbohydrate metabolic process"/>
    <property type="evidence" value="ECO:0007669"/>
    <property type="project" value="InterPro"/>
</dbReference>
<evidence type="ECO:0000256" key="5">
    <source>
        <dbReference type="PIRSR" id="PIRSR601382-1"/>
    </source>
</evidence>
<gene>
    <name evidence="9" type="ORF">PACTADRAFT_37532</name>
</gene>
<dbReference type="EMBL" id="KV454011">
    <property type="protein sequence ID" value="ODV98437.1"/>
    <property type="molecule type" value="Genomic_DNA"/>
</dbReference>
<dbReference type="Proteomes" id="UP000094236">
    <property type="component" value="Unassembled WGS sequence"/>
</dbReference>
<keyword evidence="7" id="KW-0326">Glycosidase</keyword>
<reference evidence="10" key="1">
    <citation type="submission" date="2016-05" db="EMBL/GenBank/DDBJ databases">
        <title>Comparative genomics of biotechnologically important yeasts.</title>
        <authorList>
            <consortium name="DOE Joint Genome Institute"/>
            <person name="Riley R."/>
            <person name="Haridas S."/>
            <person name="Wolfe K.H."/>
            <person name="Lopes M.R."/>
            <person name="Hittinger C.T."/>
            <person name="Goker M."/>
            <person name="Salamov A."/>
            <person name="Wisecaver J."/>
            <person name="Long T.M."/>
            <person name="Aerts A.L."/>
            <person name="Barry K."/>
            <person name="Choi C."/>
            <person name="Clum A."/>
            <person name="Coughlan A.Y."/>
            <person name="Deshpande S."/>
            <person name="Douglass A.P."/>
            <person name="Hanson S.J."/>
            <person name="Klenk H.-P."/>
            <person name="Labutti K."/>
            <person name="Lapidus A."/>
            <person name="Lindquist E."/>
            <person name="Lipzen A."/>
            <person name="Meier-Kolthoff J.P."/>
            <person name="Ohm R.A."/>
            <person name="Otillar R.P."/>
            <person name="Pangilinan J."/>
            <person name="Peng Y."/>
            <person name="Rokas A."/>
            <person name="Rosa C.A."/>
            <person name="Scheuner C."/>
            <person name="Sibirny A.A."/>
            <person name="Slot J.C."/>
            <person name="Stielow J.B."/>
            <person name="Sun H."/>
            <person name="Kurtzman C.P."/>
            <person name="Blackwell M."/>
            <person name="Grigoriev I.V."/>
            <person name="Jeffries T.W."/>
        </authorList>
    </citation>
    <scope>NUCLEOTIDE SEQUENCE [LARGE SCALE GENOMIC DNA]</scope>
    <source>
        <strain evidence="10">NRRL Y-2460</strain>
    </source>
</reference>
<name>A0A1E4U367_PACTA</name>
<dbReference type="InterPro" id="IPR012341">
    <property type="entry name" value="6hp_glycosidase-like_sf"/>
</dbReference>
<dbReference type="InterPro" id="IPR001382">
    <property type="entry name" value="Glyco_hydro_47"/>
</dbReference>
<dbReference type="PANTHER" id="PTHR45679">
    <property type="entry name" value="ER DEGRADATION-ENHANCING ALPHA-MANNOSIDASE-LIKE PROTEIN 2"/>
    <property type="match status" value="1"/>
</dbReference>
<feature type="binding site" evidence="6">
    <location>
        <position position="531"/>
    </location>
    <ligand>
        <name>Ca(2+)</name>
        <dbReference type="ChEBI" id="CHEBI:29108"/>
    </ligand>
</feature>
<dbReference type="OrthoDB" id="8118055at2759"/>
<dbReference type="GO" id="GO:0044322">
    <property type="term" value="C:endoplasmic reticulum quality control compartment"/>
    <property type="evidence" value="ECO:0007669"/>
    <property type="project" value="GOC"/>
</dbReference>
<feature type="active site" description="Proton donor" evidence="5">
    <location>
        <position position="399"/>
    </location>
</feature>
<evidence type="ECO:0000256" key="1">
    <source>
        <dbReference type="ARBA" id="ARBA00004240"/>
    </source>
</evidence>
<evidence type="ECO:0000313" key="9">
    <source>
        <dbReference type="EMBL" id="ODV98437.1"/>
    </source>
</evidence>
<dbReference type="PRINTS" id="PR00747">
    <property type="entry name" value="GLYHDRLASE47"/>
</dbReference>
<evidence type="ECO:0000313" key="10">
    <source>
        <dbReference type="Proteomes" id="UP000094236"/>
    </source>
</evidence>
<dbReference type="GO" id="GO:0106055">
    <property type="term" value="C:mannosyl-oligosaccharide 1,2-alpha-mannosidase complex"/>
    <property type="evidence" value="ECO:0007669"/>
    <property type="project" value="EnsemblFungi"/>
</dbReference>
<keyword evidence="8" id="KW-0732">Signal</keyword>
<dbReference type="PANTHER" id="PTHR45679:SF5">
    <property type="entry name" value="ER DEGRADATION-ENHANCING ALPHA-MANNOSIDASE-LIKE PROTEIN 1"/>
    <property type="match status" value="1"/>
</dbReference>
<keyword evidence="3" id="KW-0256">Endoplasmic reticulum</keyword>
<dbReference type="Gene3D" id="1.50.10.10">
    <property type="match status" value="1"/>
</dbReference>
<evidence type="ECO:0000256" key="6">
    <source>
        <dbReference type="PIRSR" id="PIRSR601382-2"/>
    </source>
</evidence>
<evidence type="ECO:0000256" key="3">
    <source>
        <dbReference type="ARBA" id="ARBA00022824"/>
    </source>
</evidence>
<accession>A0A1E4U367</accession>
<dbReference type="InterPro" id="IPR036026">
    <property type="entry name" value="Seven-hairpin_glycosidases"/>
</dbReference>
<evidence type="ECO:0000256" key="2">
    <source>
        <dbReference type="ARBA" id="ARBA00007658"/>
    </source>
</evidence>
<dbReference type="STRING" id="669874.A0A1E4U367"/>
<keyword evidence="10" id="KW-1185">Reference proteome</keyword>
<feature type="active site" evidence="5">
    <location>
        <position position="306"/>
    </location>
</feature>
<keyword evidence="7" id="KW-0378">Hydrolase</keyword>
<dbReference type="InterPro" id="IPR044674">
    <property type="entry name" value="EDEM1/2/3"/>
</dbReference>
<comment type="cofactor">
    <cofactor evidence="6">
        <name>Ca(2+)</name>
        <dbReference type="ChEBI" id="CHEBI:29108"/>
    </cofactor>
</comment>
<evidence type="ECO:0000256" key="4">
    <source>
        <dbReference type="ARBA" id="ARBA00023180"/>
    </source>
</evidence>
<dbReference type="GO" id="GO:1904380">
    <property type="term" value="P:endoplasmic reticulum mannose trimming"/>
    <property type="evidence" value="ECO:0007669"/>
    <property type="project" value="EnsemblFungi"/>
</dbReference>
<feature type="signal peptide" evidence="8">
    <location>
        <begin position="1"/>
        <end position="22"/>
    </location>
</feature>
<proteinExistence type="inferred from homology"/>
<dbReference type="GO" id="GO:0016020">
    <property type="term" value="C:membrane"/>
    <property type="evidence" value="ECO:0007669"/>
    <property type="project" value="InterPro"/>
</dbReference>
<dbReference type="GO" id="GO:0097466">
    <property type="term" value="P:ubiquitin-dependent glycoprotein ERAD pathway"/>
    <property type="evidence" value="ECO:0007669"/>
    <property type="project" value="EnsemblFungi"/>
</dbReference>
<dbReference type="GO" id="GO:0030246">
    <property type="term" value="F:carbohydrate binding"/>
    <property type="evidence" value="ECO:0007669"/>
    <property type="project" value="EnsemblFungi"/>
</dbReference>
<dbReference type="Pfam" id="PF01532">
    <property type="entry name" value="Glyco_hydro_47"/>
    <property type="match status" value="1"/>
</dbReference>
<keyword evidence="6" id="KW-0106">Calcium</keyword>
<dbReference type="GO" id="GO:0004571">
    <property type="term" value="F:mannosyl-oligosaccharide 1,2-alpha-mannosidase activity"/>
    <property type="evidence" value="ECO:0007669"/>
    <property type="project" value="EnsemblFungi"/>
</dbReference>
<dbReference type="EC" id="3.2.1.-" evidence="7"/>
<comment type="similarity">
    <text evidence="2 7">Belongs to the glycosyl hydrolase 47 family.</text>
</comment>